<dbReference type="PANTHER" id="PTHR46091:SF1">
    <property type="entry name" value="ALL-TRANS-RETINOL 13,14-REDUCTASE"/>
    <property type="match status" value="1"/>
</dbReference>
<feature type="signal peptide" evidence="18">
    <location>
        <begin position="1"/>
        <end position="21"/>
    </location>
</feature>
<evidence type="ECO:0000256" key="9">
    <source>
        <dbReference type="ARBA" id="ARBA00022827"/>
    </source>
</evidence>
<evidence type="ECO:0000256" key="17">
    <source>
        <dbReference type="ARBA" id="ARBA00048815"/>
    </source>
</evidence>
<dbReference type="InterPro" id="IPR036188">
    <property type="entry name" value="FAD/NAD-bd_sf"/>
</dbReference>
<dbReference type="GO" id="GO:0051786">
    <property type="term" value="F:all-trans-retinol 13,14-reductase activity"/>
    <property type="evidence" value="ECO:0007669"/>
    <property type="project" value="UniProtKB-EC"/>
</dbReference>
<comment type="cofactor">
    <cofactor evidence="2">
        <name>NADP(+)</name>
        <dbReference type="ChEBI" id="CHEBI:58349"/>
    </cofactor>
</comment>
<accession>A0A7J8FN74</accession>
<evidence type="ECO:0000256" key="6">
    <source>
        <dbReference type="ARBA" id="ARBA00022630"/>
    </source>
</evidence>
<evidence type="ECO:0000256" key="7">
    <source>
        <dbReference type="ARBA" id="ARBA00022729"/>
    </source>
</evidence>
<dbReference type="EMBL" id="JACASE010000007">
    <property type="protein sequence ID" value="KAF6448602.1"/>
    <property type="molecule type" value="Genomic_DNA"/>
</dbReference>
<dbReference type="GO" id="GO:0005789">
    <property type="term" value="C:endoplasmic reticulum membrane"/>
    <property type="evidence" value="ECO:0007669"/>
    <property type="project" value="UniProtKB-SubCell"/>
</dbReference>
<protein>
    <recommendedName>
        <fullName evidence="16">All-trans-retinol 13,14-reductase</fullName>
        <ecNumber evidence="15">1.3.99.23</ecNumber>
    </recommendedName>
</protein>
<evidence type="ECO:0000256" key="4">
    <source>
        <dbReference type="ARBA" id="ARBA00004406"/>
    </source>
</evidence>
<dbReference type="EC" id="1.3.99.23" evidence="15"/>
<evidence type="ECO:0000313" key="19">
    <source>
        <dbReference type="EMBL" id="KAF6448602.1"/>
    </source>
</evidence>
<keyword evidence="8" id="KW-0256">Endoplasmic reticulum</keyword>
<dbReference type="InterPro" id="IPR052206">
    <property type="entry name" value="Retinol_saturase"/>
</dbReference>
<comment type="caution">
    <text evidence="19">The sequence shown here is derived from an EMBL/GenBank/DDBJ whole genome shotgun (WGS) entry which is preliminary data.</text>
</comment>
<evidence type="ECO:0000313" key="20">
    <source>
        <dbReference type="Proteomes" id="UP000593571"/>
    </source>
</evidence>
<keyword evidence="20" id="KW-1185">Reference proteome</keyword>
<feature type="chain" id="PRO_5029609927" description="All-trans-retinol 13,14-reductase" evidence="18">
    <location>
        <begin position="22"/>
        <end position="656"/>
    </location>
</feature>
<evidence type="ECO:0000256" key="3">
    <source>
        <dbReference type="ARBA" id="ARBA00001974"/>
    </source>
</evidence>
<organism evidence="19 20">
    <name type="scientific">Rousettus aegyptiacus</name>
    <name type="common">Egyptian fruit bat</name>
    <name type="synonym">Pteropus aegyptiacus</name>
    <dbReference type="NCBI Taxonomy" id="9407"/>
    <lineage>
        <taxon>Eukaryota</taxon>
        <taxon>Metazoa</taxon>
        <taxon>Chordata</taxon>
        <taxon>Craniata</taxon>
        <taxon>Vertebrata</taxon>
        <taxon>Euteleostomi</taxon>
        <taxon>Mammalia</taxon>
        <taxon>Eutheria</taxon>
        <taxon>Laurasiatheria</taxon>
        <taxon>Chiroptera</taxon>
        <taxon>Yinpterochiroptera</taxon>
        <taxon>Pteropodoidea</taxon>
        <taxon>Pteropodidae</taxon>
        <taxon>Rousettinae</taxon>
        <taxon>Rousettus</taxon>
    </lineage>
</organism>
<keyword evidence="9" id="KW-0274">FAD</keyword>
<keyword evidence="6" id="KW-0285">Flavoprotein</keyword>
<evidence type="ECO:0000256" key="11">
    <source>
        <dbReference type="ARBA" id="ARBA00023002"/>
    </source>
</evidence>
<dbReference type="Gene3D" id="3.50.50.60">
    <property type="entry name" value="FAD/NAD(P)-binding domain"/>
    <property type="match status" value="1"/>
</dbReference>
<comment type="subcellular location">
    <subcellularLocation>
        <location evidence="4">Endoplasmic reticulum membrane</location>
        <topology evidence="4">Peripheral membrane protein</topology>
    </subcellularLocation>
</comment>
<evidence type="ECO:0000256" key="15">
    <source>
        <dbReference type="ARBA" id="ARBA00038979"/>
    </source>
</evidence>
<dbReference type="SUPFAM" id="SSF51905">
    <property type="entry name" value="FAD/NAD(P)-binding domain"/>
    <property type="match status" value="1"/>
</dbReference>
<keyword evidence="7 18" id="KW-0732">Signal</keyword>
<keyword evidence="12" id="KW-0520">NAD</keyword>
<comment type="catalytic activity">
    <reaction evidence="17">
        <text>all-trans-13,14-dihydroretinol + A = all-trans-retinol + AH2</text>
        <dbReference type="Rhea" id="RHEA:19193"/>
        <dbReference type="ChEBI" id="CHEBI:13193"/>
        <dbReference type="ChEBI" id="CHEBI:17336"/>
        <dbReference type="ChEBI" id="CHEBI:17499"/>
        <dbReference type="ChEBI" id="CHEBI:52075"/>
        <dbReference type="EC" id="1.3.99.23"/>
    </reaction>
</comment>
<reference evidence="19 20" key="1">
    <citation type="journal article" date="2020" name="Nature">
        <title>Six reference-quality genomes reveal evolution of bat adaptations.</title>
        <authorList>
            <person name="Jebb D."/>
            <person name="Huang Z."/>
            <person name="Pippel M."/>
            <person name="Hughes G.M."/>
            <person name="Lavrichenko K."/>
            <person name="Devanna P."/>
            <person name="Winkler S."/>
            <person name="Jermiin L.S."/>
            <person name="Skirmuntt E.C."/>
            <person name="Katzourakis A."/>
            <person name="Burkitt-Gray L."/>
            <person name="Ray D.A."/>
            <person name="Sullivan K.A.M."/>
            <person name="Roscito J.G."/>
            <person name="Kirilenko B.M."/>
            <person name="Davalos L.M."/>
            <person name="Corthals A.P."/>
            <person name="Power M.L."/>
            <person name="Jones G."/>
            <person name="Ransome R.D."/>
            <person name="Dechmann D.K.N."/>
            <person name="Locatelli A.G."/>
            <person name="Puechmaille S.J."/>
            <person name="Fedrigo O."/>
            <person name="Jarvis E.D."/>
            <person name="Hiller M."/>
            <person name="Vernes S.C."/>
            <person name="Myers E.W."/>
            <person name="Teeling E.C."/>
        </authorList>
    </citation>
    <scope>NUCLEOTIDE SEQUENCE [LARGE SCALE GENOMIC DNA]</scope>
    <source>
        <strain evidence="19">MRouAeg1</strain>
        <tissue evidence="19">Muscle</tissue>
    </source>
</reference>
<evidence type="ECO:0000256" key="8">
    <source>
        <dbReference type="ARBA" id="ARBA00022824"/>
    </source>
</evidence>
<sequence>MWLTLVLLAVLLLAVVHKVYQGLFASGSPNPFSEDVKRPPAPLVTDKDVRKKVLRQAFSASRVPEKLDVVVIGSGFGGLAAAAILAKVGKRVLVLEQHTKAGGCCHTFGKNGLEFDTGIHYIGHMQEGSFCRFILDQITEGQLNWVGLSSPFDIMILEGPSGRKEFPMYSGEKAYIQGLKEKFPQEEAAIDKYIKLVKLVSRGAVHAILLKILPLPVTHFLNKCGLLTPFSPFFRASTQSLAEALRQLPASPELRAVLSYIFPTYGKTPSNTTFSMHAVLVNHFLNGAFYPRGGPSEIAFHTIPVIERAGGAVLTRATVQSVLLDSAGKACVSLGPACLAQVDWMPRCEKTKHRLGETYAQYGPFSWSAQNLSQALVLAGVSVKKGQEEVNISCPIVISDAGLFNTYQYLLPENARCLPGVRQQLKMVRPGSSMVSVFICLRGTRKDLGLQSTNYYVYFDTDVDKAMERYFSMPREKAAAHIPFFFIASSSAKDPTWEDRFPDRSTMVVLIPSSYEWFEEWQEEPKGKRSSDYETLKTSFVEACLLVVMKLFPQLEGKVESVTGGSPLTNQFYLAAPRGACYGADHDLSRLHPYVMASIRAQSPIPNLYLTGQDIFTSGLMGALQGALLCSSAVLKRNLYVDLKKLHSRIQAQKKN</sequence>
<proteinExistence type="inferred from homology"/>
<dbReference type="AlphaFoldDB" id="A0A7J8FN74"/>
<comment type="cofactor">
    <cofactor evidence="1">
        <name>NAD(+)</name>
        <dbReference type="ChEBI" id="CHEBI:57540"/>
    </cofactor>
</comment>
<evidence type="ECO:0000256" key="16">
    <source>
        <dbReference type="ARBA" id="ARBA00041141"/>
    </source>
</evidence>
<evidence type="ECO:0000256" key="13">
    <source>
        <dbReference type="ARBA" id="ARBA00023098"/>
    </source>
</evidence>
<evidence type="ECO:0000256" key="5">
    <source>
        <dbReference type="ARBA" id="ARBA00005855"/>
    </source>
</evidence>
<dbReference type="Proteomes" id="UP000593571">
    <property type="component" value="Unassembled WGS sequence"/>
</dbReference>
<keyword evidence="11" id="KW-0560">Oxidoreductase</keyword>
<name>A0A7J8FN74_ROUAE</name>
<dbReference type="FunFam" id="3.50.50.60:FF:000139">
    <property type="entry name" value="All-trans-retinol 13,14-reductase"/>
    <property type="match status" value="1"/>
</dbReference>
<evidence type="ECO:0000256" key="10">
    <source>
        <dbReference type="ARBA" id="ARBA00022857"/>
    </source>
</evidence>
<evidence type="ECO:0000256" key="12">
    <source>
        <dbReference type="ARBA" id="ARBA00023027"/>
    </source>
</evidence>
<keyword evidence="10" id="KW-0521">NADP</keyword>
<keyword evidence="13" id="KW-0443">Lipid metabolism</keyword>
<evidence type="ECO:0000256" key="18">
    <source>
        <dbReference type="SAM" id="SignalP"/>
    </source>
</evidence>
<evidence type="ECO:0000256" key="1">
    <source>
        <dbReference type="ARBA" id="ARBA00001911"/>
    </source>
</evidence>
<comment type="similarity">
    <text evidence="5">Belongs to the carotenoid/retinoid oxidoreductase family. CrtISO subfamily.</text>
</comment>
<evidence type="ECO:0000256" key="14">
    <source>
        <dbReference type="ARBA" id="ARBA00023136"/>
    </source>
</evidence>
<evidence type="ECO:0000256" key="2">
    <source>
        <dbReference type="ARBA" id="ARBA00001937"/>
    </source>
</evidence>
<dbReference type="PANTHER" id="PTHR46091">
    <property type="entry name" value="BLR7054 PROTEIN"/>
    <property type="match status" value="1"/>
</dbReference>
<dbReference type="Pfam" id="PF13450">
    <property type="entry name" value="NAD_binding_8"/>
    <property type="match status" value="1"/>
</dbReference>
<comment type="cofactor">
    <cofactor evidence="3">
        <name>FAD</name>
        <dbReference type="ChEBI" id="CHEBI:57692"/>
    </cofactor>
</comment>
<keyword evidence="14" id="KW-0472">Membrane</keyword>
<gene>
    <name evidence="19" type="ORF">HJG63_016588</name>
</gene>